<dbReference type="NCBIfam" id="NF010451">
    <property type="entry name" value="PRK13877.1"/>
    <property type="match status" value="1"/>
</dbReference>
<keyword evidence="2" id="KW-1185">Reference proteome</keyword>
<dbReference type="InterPro" id="IPR053842">
    <property type="entry name" value="NikA-like"/>
</dbReference>
<dbReference type="EMBL" id="JBHSMU010000016">
    <property type="protein sequence ID" value="MFC5462590.1"/>
    <property type="molecule type" value="Genomic_DNA"/>
</dbReference>
<dbReference type="Proteomes" id="UP001596050">
    <property type="component" value="Unassembled WGS sequence"/>
</dbReference>
<reference evidence="2" key="1">
    <citation type="journal article" date="2019" name="Int. J. Syst. Evol. Microbiol.">
        <title>The Global Catalogue of Microorganisms (GCM) 10K type strain sequencing project: providing services to taxonomists for standard genome sequencing and annotation.</title>
        <authorList>
            <consortium name="The Broad Institute Genomics Platform"/>
            <consortium name="The Broad Institute Genome Sequencing Center for Infectious Disease"/>
            <person name="Wu L."/>
            <person name="Ma J."/>
        </authorList>
    </citation>
    <scope>NUCLEOTIDE SEQUENCE [LARGE SCALE GENOMIC DNA]</scope>
    <source>
        <strain evidence="2">KACC 12649</strain>
    </source>
</reference>
<name>A0ABW0L9M0_9BURK</name>
<sequence>MKSPTRKDSPAIKVYCQPDERAQLQAKAAAARHSVSSYLLNIALGYGVRSAQDHRHVEEFIRVHGDLGRLAGLFKLWLTNDERTAEVGESTIRAVLEKIEATREELRDVIRALVTPGTGPDEF</sequence>
<organism evidence="1 2">
    <name type="scientific">Massilia niabensis</name>
    <dbReference type="NCBI Taxonomy" id="544910"/>
    <lineage>
        <taxon>Bacteria</taxon>
        <taxon>Pseudomonadati</taxon>
        <taxon>Pseudomonadota</taxon>
        <taxon>Betaproteobacteria</taxon>
        <taxon>Burkholderiales</taxon>
        <taxon>Oxalobacteraceae</taxon>
        <taxon>Telluria group</taxon>
        <taxon>Massilia</taxon>
    </lineage>
</organism>
<gene>
    <name evidence="1" type="primary">traJ</name>
    <name evidence="1" type="ORF">ACFPN5_22525</name>
</gene>
<proteinExistence type="predicted"/>
<comment type="caution">
    <text evidence="1">The sequence shown here is derived from an EMBL/GenBank/DDBJ whole genome shotgun (WGS) entry which is preliminary data.</text>
</comment>
<protein>
    <submittedName>
        <fullName evidence="1">Conjugal transfer transcriptional regulator TraJ</fullName>
    </submittedName>
</protein>
<evidence type="ECO:0000313" key="2">
    <source>
        <dbReference type="Proteomes" id="UP001596050"/>
    </source>
</evidence>
<dbReference type="RefSeq" id="WP_379786071.1">
    <property type="nucleotide sequence ID" value="NZ_JBHSMU010000016.1"/>
</dbReference>
<evidence type="ECO:0000313" key="1">
    <source>
        <dbReference type="EMBL" id="MFC5462590.1"/>
    </source>
</evidence>
<dbReference type="Pfam" id="PF21983">
    <property type="entry name" value="NikA-like"/>
    <property type="match status" value="1"/>
</dbReference>
<accession>A0ABW0L9M0</accession>